<feature type="compositionally biased region" description="Basic and acidic residues" evidence="1">
    <location>
        <begin position="39"/>
        <end position="48"/>
    </location>
</feature>
<feature type="region of interest" description="Disordered" evidence="1">
    <location>
        <begin position="1"/>
        <end position="48"/>
    </location>
</feature>
<keyword evidence="3" id="KW-1185">Reference proteome</keyword>
<accession>A0A9X4NWC7</accession>
<dbReference type="Proteomes" id="UP001152876">
    <property type="component" value="Unassembled WGS sequence"/>
</dbReference>
<name>A0A9X4NWC7_9BURK</name>
<feature type="region of interest" description="Disordered" evidence="1">
    <location>
        <begin position="61"/>
        <end position="114"/>
    </location>
</feature>
<dbReference type="AlphaFoldDB" id="A0A9X4NWC7"/>
<proteinExistence type="predicted"/>
<reference evidence="2" key="1">
    <citation type="submission" date="2013-01" db="EMBL/GenBank/DDBJ databases">
        <title>Genome draft of Hydrogenophaga taeniospiralis 2K1.</title>
        <authorList>
            <person name="Gomila M."/>
            <person name="Lalucat J."/>
        </authorList>
    </citation>
    <scope>NUCLEOTIDE SEQUENCE</scope>
    <source>
        <strain evidence="2">CCUG 15921</strain>
    </source>
</reference>
<evidence type="ECO:0000313" key="2">
    <source>
        <dbReference type="EMBL" id="MDG5975690.1"/>
    </source>
</evidence>
<protein>
    <submittedName>
        <fullName evidence="2">Uncharacterized protein</fullName>
    </submittedName>
</protein>
<dbReference type="EMBL" id="AOGK01000008">
    <property type="protein sequence ID" value="MDG5975690.1"/>
    <property type="molecule type" value="Genomic_DNA"/>
</dbReference>
<organism evidence="2 3">
    <name type="scientific">Hydrogenophaga taeniospiralis CCUG 15921</name>
    <dbReference type="NCBI Taxonomy" id="1281780"/>
    <lineage>
        <taxon>Bacteria</taxon>
        <taxon>Pseudomonadati</taxon>
        <taxon>Pseudomonadota</taxon>
        <taxon>Betaproteobacteria</taxon>
        <taxon>Burkholderiales</taxon>
        <taxon>Comamonadaceae</taxon>
        <taxon>Hydrogenophaga</taxon>
    </lineage>
</organism>
<evidence type="ECO:0000256" key="1">
    <source>
        <dbReference type="SAM" id="MobiDB-lite"/>
    </source>
</evidence>
<feature type="compositionally biased region" description="Basic and acidic residues" evidence="1">
    <location>
        <begin position="80"/>
        <end position="103"/>
    </location>
</feature>
<evidence type="ECO:0000313" key="3">
    <source>
        <dbReference type="Proteomes" id="UP001152876"/>
    </source>
</evidence>
<comment type="caution">
    <text evidence="2">The sequence shown here is derived from an EMBL/GenBank/DDBJ whole genome shotgun (WGS) entry which is preliminary data.</text>
</comment>
<sequence>MTMPQLATVTADRAPSPKLSAQASVEQKNDAGRVLQRGDGLRHERDRLGIEPVRRLQPLRVVDAHGSINPTRHAHQPRRQHTDRFHQHPRRQRDNDEQQKCEALDGGALGLVHA</sequence>
<gene>
    <name evidence="2" type="ORF">H010_10531</name>
</gene>